<evidence type="ECO:0000313" key="10">
    <source>
        <dbReference type="EMBL" id="SLN26674.1"/>
    </source>
</evidence>
<dbReference type="GO" id="GO:0000156">
    <property type="term" value="F:phosphorelay response regulator activity"/>
    <property type="evidence" value="ECO:0007669"/>
    <property type="project" value="TreeGrafter"/>
</dbReference>
<keyword evidence="1 6" id="KW-0597">Phosphoprotein</keyword>
<name>A0A1Y5RZP7_9RHOB</name>
<dbReference type="PANTHER" id="PTHR48111:SF59">
    <property type="entry name" value="TRANSCRIPTIONAL REGULATORY PROTEIN BAER"/>
    <property type="match status" value="1"/>
</dbReference>
<evidence type="ECO:0000256" key="2">
    <source>
        <dbReference type="ARBA" id="ARBA00023012"/>
    </source>
</evidence>
<evidence type="ECO:0000256" key="1">
    <source>
        <dbReference type="ARBA" id="ARBA00022553"/>
    </source>
</evidence>
<dbReference type="Proteomes" id="UP000193077">
    <property type="component" value="Unassembled WGS sequence"/>
</dbReference>
<keyword evidence="2" id="KW-0902">Two-component regulatory system</keyword>
<keyword evidence="4 7" id="KW-0238">DNA-binding</keyword>
<feature type="modified residue" description="4-aspartylphosphate" evidence="6">
    <location>
        <position position="51"/>
    </location>
</feature>
<dbReference type="PANTHER" id="PTHR48111">
    <property type="entry name" value="REGULATOR OF RPOS"/>
    <property type="match status" value="1"/>
</dbReference>
<dbReference type="Pfam" id="PF00486">
    <property type="entry name" value="Trans_reg_C"/>
    <property type="match status" value="1"/>
</dbReference>
<dbReference type="Gene3D" id="6.10.250.690">
    <property type="match status" value="1"/>
</dbReference>
<dbReference type="AlphaFoldDB" id="A0A1Y5RZP7"/>
<dbReference type="GO" id="GO:0006355">
    <property type="term" value="P:regulation of DNA-templated transcription"/>
    <property type="evidence" value="ECO:0007669"/>
    <property type="project" value="InterPro"/>
</dbReference>
<keyword evidence="3" id="KW-0805">Transcription regulation</keyword>
<dbReference type="InterPro" id="IPR001789">
    <property type="entry name" value="Sig_transdc_resp-reg_receiver"/>
</dbReference>
<evidence type="ECO:0000256" key="6">
    <source>
        <dbReference type="PROSITE-ProRule" id="PRU00169"/>
    </source>
</evidence>
<reference evidence="10 11" key="1">
    <citation type="submission" date="2017-03" db="EMBL/GenBank/DDBJ databases">
        <authorList>
            <person name="Afonso C.L."/>
            <person name="Miller P.J."/>
            <person name="Scott M.A."/>
            <person name="Spackman E."/>
            <person name="Goraichik I."/>
            <person name="Dimitrov K.M."/>
            <person name="Suarez D.L."/>
            <person name="Swayne D.E."/>
        </authorList>
    </citation>
    <scope>NUCLEOTIDE SEQUENCE [LARGE SCALE GENOMIC DNA]</scope>
    <source>
        <strain evidence="10 11">CECT 7639</strain>
    </source>
</reference>
<dbReference type="GO" id="GO:0032993">
    <property type="term" value="C:protein-DNA complex"/>
    <property type="evidence" value="ECO:0007669"/>
    <property type="project" value="TreeGrafter"/>
</dbReference>
<feature type="domain" description="OmpR/PhoB-type" evidence="9">
    <location>
        <begin position="124"/>
        <end position="222"/>
    </location>
</feature>
<evidence type="ECO:0000259" key="8">
    <source>
        <dbReference type="PROSITE" id="PS50110"/>
    </source>
</evidence>
<dbReference type="InterPro" id="IPR011006">
    <property type="entry name" value="CheY-like_superfamily"/>
</dbReference>
<evidence type="ECO:0000256" key="4">
    <source>
        <dbReference type="ARBA" id="ARBA00023125"/>
    </source>
</evidence>
<dbReference type="SMART" id="SM00862">
    <property type="entry name" value="Trans_reg_C"/>
    <property type="match status" value="1"/>
</dbReference>
<keyword evidence="11" id="KW-1185">Reference proteome</keyword>
<dbReference type="PROSITE" id="PS50110">
    <property type="entry name" value="RESPONSE_REGULATORY"/>
    <property type="match status" value="1"/>
</dbReference>
<sequence>MNILVVDDDPRLRELLTLTLTRAGYQVATASNGQQALVSATRDTPDLIVLDVGLPELDGLEVCRRLRQTSDVPILFLTARDDEIDRILGLELGADDYVTKPFSPRELVARIKSILKRSHRAPANSPHRHGELTLDPNRHHCAVKDTPVPLTRTEAQILQALMQRPDHVLSRSQLTDAIYGVGSPVSDRTLDSHLRNLRRKLADAGWSDAVESVHGVGLRLRPWPA</sequence>
<evidence type="ECO:0000256" key="5">
    <source>
        <dbReference type="ARBA" id="ARBA00023163"/>
    </source>
</evidence>
<evidence type="ECO:0000259" key="9">
    <source>
        <dbReference type="PROSITE" id="PS51755"/>
    </source>
</evidence>
<dbReference type="InterPro" id="IPR036388">
    <property type="entry name" value="WH-like_DNA-bd_sf"/>
</dbReference>
<protein>
    <submittedName>
        <fullName evidence="10">Alkaline phosphatase synthesis transcriptional regulatory protein PhoP</fullName>
    </submittedName>
</protein>
<dbReference type="Gene3D" id="3.40.50.2300">
    <property type="match status" value="1"/>
</dbReference>
<organism evidence="10 11">
    <name type="scientific">Falsiruegeria litorea R37</name>
    <dbReference type="NCBI Taxonomy" id="1200284"/>
    <lineage>
        <taxon>Bacteria</taxon>
        <taxon>Pseudomonadati</taxon>
        <taxon>Pseudomonadota</taxon>
        <taxon>Alphaproteobacteria</taxon>
        <taxon>Rhodobacterales</taxon>
        <taxon>Roseobacteraceae</taxon>
        <taxon>Falsiruegeria</taxon>
    </lineage>
</organism>
<dbReference type="GO" id="GO:0000976">
    <property type="term" value="F:transcription cis-regulatory region binding"/>
    <property type="evidence" value="ECO:0007669"/>
    <property type="project" value="TreeGrafter"/>
</dbReference>
<feature type="DNA-binding region" description="OmpR/PhoB-type" evidence="7">
    <location>
        <begin position="124"/>
        <end position="222"/>
    </location>
</feature>
<dbReference type="RefSeq" id="WP_085794630.1">
    <property type="nucleotide sequence ID" value="NZ_FWFO01000001.1"/>
</dbReference>
<dbReference type="InterPro" id="IPR039420">
    <property type="entry name" value="WalR-like"/>
</dbReference>
<accession>A0A1Y5RZP7</accession>
<feature type="domain" description="Response regulatory" evidence="8">
    <location>
        <begin position="2"/>
        <end position="115"/>
    </location>
</feature>
<proteinExistence type="predicted"/>
<evidence type="ECO:0000256" key="3">
    <source>
        <dbReference type="ARBA" id="ARBA00023015"/>
    </source>
</evidence>
<dbReference type="OrthoDB" id="9802426at2"/>
<dbReference type="CDD" id="cd00383">
    <property type="entry name" value="trans_reg_C"/>
    <property type="match status" value="1"/>
</dbReference>
<dbReference type="Gene3D" id="1.10.10.10">
    <property type="entry name" value="Winged helix-like DNA-binding domain superfamily/Winged helix DNA-binding domain"/>
    <property type="match status" value="1"/>
</dbReference>
<dbReference type="GO" id="GO:0005829">
    <property type="term" value="C:cytosol"/>
    <property type="evidence" value="ECO:0007669"/>
    <property type="project" value="TreeGrafter"/>
</dbReference>
<gene>
    <name evidence="10" type="primary">phoP</name>
    <name evidence="10" type="ORF">TRL7639_00969</name>
</gene>
<dbReference type="PROSITE" id="PS51755">
    <property type="entry name" value="OMPR_PHOB"/>
    <property type="match status" value="1"/>
</dbReference>
<dbReference type="FunFam" id="3.40.50.2300:FF:000001">
    <property type="entry name" value="DNA-binding response regulator PhoB"/>
    <property type="match status" value="1"/>
</dbReference>
<dbReference type="SMART" id="SM00448">
    <property type="entry name" value="REC"/>
    <property type="match status" value="1"/>
</dbReference>
<evidence type="ECO:0000313" key="11">
    <source>
        <dbReference type="Proteomes" id="UP000193077"/>
    </source>
</evidence>
<dbReference type="SUPFAM" id="SSF52172">
    <property type="entry name" value="CheY-like"/>
    <property type="match status" value="1"/>
</dbReference>
<dbReference type="EMBL" id="FWFO01000001">
    <property type="protein sequence ID" value="SLN26674.1"/>
    <property type="molecule type" value="Genomic_DNA"/>
</dbReference>
<dbReference type="Pfam" id="PF00072">
    <property type="entry name" value="Response_reg"/>
    <property type="match status" value="1"/>
</dbReference>
<keyword evidence="5" id="KW-0804">Transcription</keyword>
<evidence type="ECO:0000256" key="7">
    <source>
        <dbReference type="PROSITE-ProRule" id="PRU01091"/>
    </source>
</evidence>
<dbReference type="InterPro" id="IPR001867">
    <property type="entry name" value="OmpR/PhoB-type_DNA-bd"/>
</dbReference>